<evidence type="ECO:0000313" key="3">
    <source>
        <dbReference type="Proteomes" id="UP001063166"/>
    </source>
</evidence>
<feature type="transmembrane region" description="Helical" evidence="1">
    <location>
        <begin position="26"/>
        <end position="49"/>
    </location>
</feature>
<dbReference type="AlphaFoldDB" id="A0A9P3PPQ7"/>
<dbReference type="OrthoDB" id="2548432at2759"/>
<accession>A0A9P3PPQ7</accession>
<keyword evidence="1" id="KW-0472">Membrane</keyword>
<dbReference type="Proteomes" id="UP001063166">
    <property type="component" value="Unassembled WGS sequence"/>
</dbReference>
<evidence type="ECO:0000313" key="2">
    <source>
        <dbReference type="EMBL" id="GLB39318.1"/>
    </source>
</evidence>
<feature type="transmembrane region" description="Helical" evidence="1">
    <location>
        <begin position="235"/>
        <end position="259"/>
    </location>
</feature>
<feature type="transmembrane region" description="Helical" evidence="1">
    <location>
        <begin position="103"/>
        <end position="122"/>
    </location>
</feature>
<comment type="caution">
    <text evidence="2">The sequence shown here is derived from an EMBL/GenBank/DDBJ whole genome shotgun (WGS) entry which is preliminary data.</text>
</comment>
<proteinExistence type="predicted"/>
<feature type="transmembrane region" description="Helical" evidence="1">
    <location>
        <begin position="271"/>
        <end position="293"/>
    </location>
</feature>
<dbReference type="EMBL" id="BRPK01000006">
    <property type="protein sequence ID" value="GLB39318.1"/>
    <property type="molecule type" value="Genomic_DNA"/>
</dbReference>
<keyword evidence="1" id="KW-0812">Transmembrane</keyword>
<organism evidence="2 3">
    <name type="scientific">Lyophyllum shimeji</name>
    <name type="common">Hon-shimeji</name>
    <name type="synonym">Tricholoma shimeji</name>
    <dbReference type="NCBI Taxonomy" id="47721"/>
    <lineage>
        <taxon>Eukaryota</taxon>
        <taxon>Fungi</taxon>
        <taxon>Dikarya</taxon>
        <taxon>Basidiomycota</taxon>
        <taxon>Agaricomycotina</taxon>
        <taxon>Agaricomycetes</taxon>
        <taxon>Agaricomycetidae</taxon>
        <taxon>Agaricales</taxon>
        <taxon>Tricholomatineae</taxon>
        <taxon>Lyophyllaceae</taxon>
        <taxon>Lyophyllum</taxon>
    </lineage>
</organism>
<name>A0A9P3PPQ7_LYOSH</name>
<keyword evidence="1" id="KW-1133">Transmembrane helix</keyword>
<evidence type="ECO:0000256" key="1">
    <source>
        <dbReference type="SAM" id="Phobius"/>
    </source>
</evidence>
<sequence>MSAPTSIPTEIVVPIIEGYTQGIRPAFPFILISAVFSAMLIPLLVMLFVLSTSRTRQKPIFILNVIAICLGIVVGALCGHLTIQSILSPFTGINATEDLVYNILYIWMPWITEAVLLVRVIVVFAPNLRRSQMAALLAFPVTIKAARAAINIIFLVEWHRKTATGAVNQFSTTQSLADSWLVKASWVLELVDNAYISFLFLWRLGTQGHLFDESKAERVNSSNSKASFPDKLKSLFWIASTNFIFPLIFGLCQIILLFVRGHILVAASVEMANIYISIISTVFATIWSSTLSFKEATATPYSSENKESDVIEPIRFRRGKVPLGWASSGTATSHETASPVELENVKSKNWGGDLT</sequence>
<reference evidence="2" key="1">
    <citation type="submission" date="2022-07" db="EMBL/GenBank/DDBJ databases">
        <title>The genome of Lyophyllum shimeji provides insight into the initial evolution of ectomycorrhizal fungal genome.</title>
        <authorList>
            <person name="Kobayashi Y."/>
            <person name="Shibata T."/>
            <person name="Hirakawa H."/>
            <person name="Shigenobu S."/>
            <person name="Nishiyama T."/>
            <person name="Yamada A."/>
            <person name="Hasebe M."/>
            <person name="Kawaguchi M."/>
        </authorList>
    </citation>
    <scope>NUCLEOTIDE SEQUENCE</scope>
    <source>
        <strain evidence="2">AT787</strain>
    </source>
</reference>
<keyword evidence="3" id="KW-1185">Reference proteome</keyword>
<protein>
    <submittedName>
        <fullName evidence="2">Uncharacterized protein</fullName>
    </submittedName>
</protein>
<gene>
    <name evidence="2" type="ORF">LshimejAT787_0604800</name>
</gene>
<feature type="transmembrane region" description="Helical" evidence="1">
    <location>
        <begin position="61"/>
        <end position="83"/>
    </location>
</feature>